<evidence type="ECO:0000256" key="1">
    <source>
        <dbReference type="SAM" id="MobiDB-lite"/>
    </source>
</evidence>
<feature type="region of interest" description="Disordered" evidence="1">
    <location>
        <begin position="31"/>
        <end position="55"/>
    </location>
</feature>
<evidence type="ECO:0000313" key="3">
    <source>
        <dbReference type="Proteomes" id="UP000823775"/>
    </source>
</evidence>
<feature type="non-terminal residue" evidence="2">
    <location>
        <position position="73"/>
    </location>
</feature>
<dbReference type="EMBL" id="JACEIK010001998">
    <property type="protein sequence ID" value="MCD7473611.1"/>
    <property type="molecule type" value="Genomic_DNA"/>
</dbReference>
<name>A0ABS8TS64_DATST</name>
<sequence length="73" mass="8059">GSLRDPLCVHELVTCWFSRDIQVEGQVMVPLHDSSRKSLSGKGGKSRSHDEWDNKAILLGPLKRVLPPPEGTP</sequence>
<accession>A0ABS8TS64</accession>
<comment type="caution">
    <text evidence="2">The sequence shown here is derived from an EMBL/GenBank/DDBJ whole genome shotgun (WGS) entry which is preliminary data.</text>
</comment>
<reference evidence="2 3" key="1">
    <citation type="journal article" date="2021" name="BMC Genomics">
        <title>Datura genome reveals duplications of psychoactive alkaloid biosynthetic genes and high mutation rate following tissue culture.</title>
        <authorList>
            <person name="Rajewski A."/>
            <person name="Carter-House D."/>
            <person name="Stajich J."/>
            <person name="Litt A."/>
        </authorList>
    </citation>
    <scope>NUCLEOTIDE SEQUENCE [LARGE SCALE GENOMIC DNA]</scope>
    <source>
        <strain evidence="2">AR-01</strain>
    </source>
</reference>
<dbReference type="Proteomes" id="UP000823775">
    <property type="component" value="Unassembled WGS sequence"/>
</dbReference>
<keyword evidence="3" id="KW-1185">Reference proteome</keyword>
<proteinExistence type="predicted"/>
<evidence type="ECO:0000313" key="2">
    <source>
        <dbReference type="EMBL" id="MCD7473611.1"/>
    </source>
</evidence>
<organism evidence="2 3">
    <name type="scientific">Datura stramonium</name>
    <name type="common">Jimsonweed</name>
    <name type="synonym">Common thornapple</name>
    <dbReference type="NCBI Taxonomy" id="4076"/>
    <lineage>
        <taxon>Eukaryota</taxon>
        <taxon>Viridiplantae</taxon>
        <taxon>Streptophyta</taxon>
        <taxon>Embryophyta</taxon>
        <taxon>Tracheophyta</taxon>
        <taxon>Spermatophyta</taxon>
        <taxon>Magnoliopsida</taxon>
        <taxon>eudicotyledons</taxon>
        <taxon>Gunneridae</taxon>
        <taxon>Pentapetalae</taxon>
        <taxon>asterids</taxon>
        <taxon>lamiids</taxon>
        <taxon>Solanales</taxon>
        <taxon>Solanaceae</taxon>
        <taxon>Solanoideae</taxon>
        <taxon>Datureae</taxon>
        <taxon>Datura</taxon>
    </lineage>
</organism>
<gene>
    <name evidence="2" type="ORF">HAX54_015559</name>
</gene>
<feature type="non-terminal residue" evidence="2">
    <location>
        <position position="1"/>
    </location>
</feature>
<protein>
    <submittedName>
        <fullName evidence="2">Uncharacterized protein</fullName>
    </submittedName>
</protein>